<evidence type="ECO:0008006" key="3">
    <source>
        <dbReference type="Google" id="ProtNLM"/>
    </source>
</evidence>
<dbReference type="Pfam" id="PF12686">
    <property type="entry name" value="DUF3800"/>
    <property type="match status" value="1"/>
</dbReference>
<evidence type="ECO:0000313" key="1">
    <source>
        <dbReference type="EMBL" id="PIQ68034.1"/>
    </source>
</evidence>
<organism evidence="1 2">
    <name type="scientific">Candidatus Taylorbacteria bacterium CG11_big_fil_rev_8_21_14_0_20_46_11</name>
    <dbReference type="NCBI Taxonomy" id="1975025"/>
    <lineage>
        <taxon>Bacteria</taxon>
        <taxon>Candidatus Tayloriibacteriota</taxon>
    </lineage>
</organism>
<proteinExistence type="predicted"/>
<accession>A0A2H0KCB3</accession>
<comment type="caution">
    <text evidence="1">The sequence shown here is derived from an EMBL/GenBank/DDBJ whole genome shotgun (WGS) entry which is preliminary data.</text>
</comment>
<sequence>MLVFIDDSGDAGFKLGKGSSRFFVIVLVIFDDELEAEKTAVAIKELRRELGFPEDVEFKFFKSKHTVRERFLQTVSRFQFRARCLVVDKQKIHSEELRNNKNSFYSYIIKMVLKHSDGSIFDAKVKVDGSGDRVFRRNFLTYLRKELNTDEKKIMSHCRLVDSKSNVLIQMADMIAGTIRRSYDTDKKDGVVLKNIIKKHIHDEWQFS</sequence>
<gene>
    <name evidence="1" type="ORF">COV91_06155</name>
</gene>
<name>A0A2H0KCB3_9BACT</name>
<reference evidence="1 2" key="1">
    <citation type="submission" date="2017-09" db="EMBL/GenBank/DDBJ databases">
        <title>Depth-based differentiation of microbial function through sediment-hosted aquifers and enrichment of novel symbionts in the deep terrestrial subsurface.</title>
        <authorList>
            <person name="Probst A.J."/>
            <person name="Ladd B."/>
            <person name="Jarett J.K."/>
            <person name="Geller-Mcgrath D.E."/>
            <person name="Sieber C.M."/>
            <person name="Emerson J.B."/>
            <person name="Anantharaman K."/>
            <person name="Thomas B.C."/>
            <person name="Malmstrom R."/>
            <person name="Stieglmeier M."/>
            <person name="Klingl A."/>
            <person name="Woyke T."/>
            <person name="Ryan C.M."/>
            <person name="Banfield J.F."/>
        </authorList>
    </citation>
    <scope>NUCLEOTIDE SEQUENCE [LARGE SCALE GENOMIC DNA]</scope>
    <source>
        <strain evidence="1">CG11_big_fil_rev_8_21_14_0_20_46_11</strain>
    </source>
</reference>
<evidence type="ECO:0000313" key="2">
    <source>
        <dbReference type="Proteomes" id="UP000229342"/>
    </source>
</evidence>
<dbReference type="AlphaFoldDB" id="A0A2H0KCB3"/>
<dbReference type="EMBL" id="PCVG01000085">
    <property type="protein sequence ID" value="PIQ68034.1"/>
    <property type="molecule type" value="Genomic_DNA"/>
</dbReference>
<dbReference type="Proteomes" id="UP000229342">
    <property type="component" value="Unassembled WGS sequence"/>
</dbReference>
<dbReference type="InterPro" id="IPR024524">
    <property type="entry name" value="DUF3800"/>
</dbReference>
<protein>
    <recommendedName>
        <fullName evidence="3">DUF3800 domain-containing protein</fullName>
    </recommendedName>
</protein>